<organism evidence="3 4">
    <name type="scientific">Streptomyces kanasensis</name>
    <dbReference type="NCBI Taxonomy" id="936756"/>
    <lineage>
        <taxon>Bacteria</taxon>
        <taxon>Bacillati</taxon>
        <taxon>Actinomycetota</taxon>
        <taxon>Actinomycetes</taxon>
        <taxon>Kitasatosporales</taxon>
        <taxon>Streptomycetaceae</taxon>
        <taxon>Streptomyces</taxon>
    </lineage>
</organism>
<dbReference type="SUPFAM" id="SSF103473">
    <property type="entry name" value="MFS general substrate transporter"/>
    <property type="match status" value="1"/>
</dbReference>
<comment type="caution">
    <text evidence="3">The sequence shown here is derived from an EMBL/GenBank/DDBJ whole genome shotgun (WGS) entry which is preliminary data.</text>
</comment>
<keyword evidence="2" id="KW-0812">Transmembrane</keyword>
<dbReference type="AlphaFoldDB" id="A0A100Y6E8"/>
<dbReference type="Gene3D" id="1.20.1250.20">
    <property type="entry name" value="MFS general substrate transporter like domains"/>
    <property type="match status" value="1"/>
</dbReference>
<evidence type="ECO:0000256" key="2">
    <source>
        <dbReference type="SAM" id="Phobius"/>
    </source>
</evidence>
<sequence>MEPAHVLRRPYVARLLAGTMIARLPTGMAPVALLLLVADQGGALSTAALLCAAYGLASALGQPALGRLVDRHGQTAVTCAATLCTSIALLTLPHLDAADQKVLFAGAVLLAGAATPPMEANLRALWPSVLTDPAQRRAALALDTGSQGLIFIAGPPLVAALTAVTGPSTALSATAVLGLAGAAVVLTSAPSRRWRPVATAPSGFLGPLRSPGLAALFIALTGTGVALGAHTVWAVSLAERTQTAALSGLVPAALSVGSLIGGALYGRRAWPGSITVQLLISSGAFAAGWLSLLAHPGALAAIGVSALPGLFLTALVTSSFLTVDAHAPDGTVTEAYAWLIAAIGIGQAAGTALAGPLAAHTQLGAGLPAAGALFTLAVLLPARRRIHVPGPPVRRGRHRRVPAHAARPA</sequence>
<protein>
    <recommendedName>
        <fullName evidence="5">MFS transporter</fullName>
    </recommendedName>
</protein>
<feature type="transmembrane region" description="Helical" evidence="2">
    <location>
        <begin position="335"/>
        <end position="357"/>
    </location>
</feature>
<dbReference type="GO" id="GO:0022857">
    <property type="term" value="F:transmembrane transporter activity"/>
    <property type="evidence" value="ECO:0007669"/>
    <property type="project" value="InterPro"/>
</dbReference>
<feature type="region of interest" description="Disordered" evidence="1">
    <location>
        <begin position="389"/>
        <end position="409"/>
    </location>
</feature>
<dbReference type="Proteomes" id="UP000054011">
    <property type="component" value="Unassembled WGS sequence"/>
</dbReference>
<evidence type="ECO:0000313" key="4">
    <source>
        <dbReference type="Proteomes" id="UP000054011"/>
    </source>
</evidence>
<feature type="transmembrane region" description="Helical" evidence="2">
    <location>
        <begin position="272"/>
        <end position="292"/>
    </location>
</feature>
<keyword evidence="4" id="KW-1185">Reference proteome</keyword>
<dbReference type="InterPro" id="IPR011701">
    <property type="entry name" value="MFS"/>
</dbReference>
<accession>A0A100Y6E8</accession>
<proteinExistence type="predicted"/>
<feature type="transmembrane region" description="Helical" evidence="2">
    <location>
        <begin position="43"/>
        <end position="61"/>
    </location>
</feature>
<evidence type="ECO:0000313" key="3">
    <source>
        <dbReference type="EMBL" id="KUH38574.1"/>
    </source>
</evidence>
<gene>
    <name evidence="3" type="ORF">ATE80_11890</name>
</gene>
<dbReference type="OrthoDB" id="5243516at2"/>
<dbReference type="EMBL" id="LNSV01000024">
    <property type="protein sequence ID" value="KUH38574.1"/>
    <property type="molecule type" value="Genomic_DNA"/>
</dbReference>
<dbReference type="RefSeq" id="WP_058942164.1">
    <property type="nucleotide sequence ID" value="NZ_LNSV01000024.1"/>
</dbReference>
<evidence type="ECO:0000256" key="1">
    <source>
        <dbReference type="SAM" id="MobiDB-lite"/>
    </source>
</evidence>
<feature type="transmembrane region" description="Helical" evidence="2">
    <location>
        <begin position="363"/>
        <end position="382"/>
    </location>
</feature>
<dbReference type="PANTHER" id="PTHR23542">
    <property type="match status" value="1"/>
</dbReference>
<feature type="transmembrane region" description="Helical" evidence="2">
    <location>
        <begin position="212"/>
        <end position="233"/>
    </location>
</feature>
<evidence type="ECO:0008006" key="5">
    <source>
        <dbReference type="Google" id="ProtNLM"/>
    </source>
</evidence>
<keyword evidence="2" id="KW-0472">Membrane</keyword>
<feature type="transmembrane region" description="Helical" evidence="2">
    <location>
        <begin position="12"/>
        <end position="37"/>
    </location>
</feature>
<dbReference type="STRING" id="936756.ATE80_11890"/>
<dbReference type="Pfam" id="PF07690">
    <property type="entry name" value="MFS_1"/>
    <property type="match status" value="1"/>
</dbReference>
<dbReference type="InterPro" id="IPR036259">
    <property type="entry name" value="MFS_trans_sf"/>
</dbReference>
<feature type="transmembrane region" description="Helical" evidence="2">
    <location>
        <begin position="298"/>
        <end position="323"/>
    </location>
</feature>
<name>A0A100Y6E8_9ACTN</name>
<feature type="transmembrane region" description="Helical" evidence="2">
    <location>
        <begin position="170"/>
        <end position="191"/>
    </location>
</feature>
<keyword evidence="2" id="KW-1133">Transmembrane helix</keyword>
<reference evidence="3 4" key="1">
    <citation type="submission" date="2015-11" db="EMBL/GenBank/DDBJ databases">
        <title>Genome-wide analysis reveals the secondary metabolome in Streptomyces kanasensis ZX01.</title>
        <authorList>
            <person name="Zhang G."/>
            <person name="Han L."/>
            <person name="Feng J."/>
            <person name="Zhang X."/>
        </authorList>
    </citation>
    <scope>NUCLEOTIDE SEQUENCE [LARGE SCALE GENOMIC DNA]</scope>
    <source>
        <strain evidence="3 4">ZX01</strain>
    </source>
</reference>
<dbReference type="PANTHER" id="PTHR23542:SF1">
    <property type="entry name" value="MAJOR FACILITATOR SUPERFAMILY (MFS) PROFILE DOMAIN-CONTAINING PROTEIN"/>
    <property type="match status" value="1"/>
</dbReference>
<feature type="transmembrane region" description="Helical" evidence="2">
    <location>
        <begin position="245"/>
        <end position="265"/>
    </location>
</feature>